<dbReference type="RefSeq" id="WP_119514807.1">
    <property type="nucleotide sequence ID" value="NZ_QXFK01000019.1"/>
</dbReference>
<proteinExistence type="predicted"/>
<protein>
    <submittedName>
        <fullName evidence="2">Nuclear transport factor 2 family protein</fullName>
    </submittedName>
</protein>
<reference evidence="2 3" key="1">
    <citation type="submission" date="2018-08" db="EMBL/GenBank/DDBJ databases">
        <title>Altererythrobacter sp.Ery1 and Ery12, the genome sequencing of novel strains in genus Alterythrobacter.</title>
        <authorList>
            <person name="Cheng H."/>
            <person name="Wu Y.-H."/>
            <person name="Fang C."/>
            <person name="Xu X.-W."/>
        </authorList>
    </citation>
    <scope>NUCLEOTIDE SEQUENCE [LARGE SCALE GENOMIC DNA]</scope>
    <source>
        <strain evidence="2 3">Ery1</strain>
    </source>
</reference>
<dbReference type="Pfam" id="PF13577">
    <property type="entry name" value="SnoaL_4"/>
    <property type="match status" value="1"/>
</dbReference>
<accession>A0A418NF75</accession>
<feature type="domain" description="SnoaL-like" evidence="1">
    <location>
        <begin position="15"/>
        <end position="139"/>
    </location>
</feature>
<evidence type="ECO:0000313" key="3">
    <source>
        <dbReference type="Proteomes" id="UP000285092"/>
    </source>
</evidence>
<keyword evidence="3" id="KW-1185">Reference proteome</keyword>
<dbReference type="Gene3D" id="3.10.450.50">
    <property type="match status" value="1"/>
</dbReference>
<dbReference type="OrthoDB" id="7585039at2"/>
<sequence>MTDDRLNALDARLRAVEDELAILRLLATYGPLVDSGCAEEAAELWTEDGIYEPGGVGAMEGRPAIASLYRMDRHRELVARGSMHHTALPKVVLNGDRAEAVGYSFVAENAGAGFSLWRASINRWLLCRTGEGWRIVERRNRVLDGSDEALALLRSVR</sequence>
<evidence type="ECO:0000259" key="1">
    <source>
        <dbReference type="Pfam" id="PF13577"/>
    </source>
</evidence>
<dbReference type="Proteomes" id="UP000285092">
    <property type="component" value="Unassembled WGS sequence"/>
</dbReference>
<evidence type="ECO:0000313" key="2">
    <source>
        <dbReference type="EMBL" id="RIV75884.1"/>
    </source>
</evidence>
<dbReference type="SUPFAM" id="SSF54427">
    <property type="entry name" value="NTF2-like"/>
    <property type="match status" value="1"/>
</dbReference>
<dbReference type="InterPro" id="IPR032710">
    <property type="entry name" value="NTF2-like_dom_sf"/>
</dbReference>
<gene>
    <name evidence="2" type="ORF">D2V04_16625</name>
</gene>
<organism evidence="2 3">
    <name type="scientific">Pelagerythrobacter aerophilus</name>
    <dbReference type="NCBI Taxonomy" id="2306995"/>
    <lineage>
        <taxon>Bacteria</taxon>
        <taxon>Pseudomonadati</taxon>
        <taxon>Pseudomonadota</taxon>
        <taxon>Alphaproteobacteria</taxon>
        <taxon>Sphingomonadales</taxon>
        <taxon>Erythrobacteraceae</taxon>
        <taxon>Pelagerythrobacter</taxon>
    </lineage>
</organism>
<dbReference type="EMBL" id="QXFK01000019">
    <property type="protein sequence ID" value="RIV75884.1"/>
    <property type="molecule type" value="Genomic_DNA"/>
</dbReference>
<dbReference type="InterPro" id="IPR037401">
    <property type="entry name" value="SnoaL-like"/>
</dbReference>
<name>A0A418NF75_9SPHN</name>
<comment type="caution">
    <text evidence="2">The sequence shown here is derived from an EMBL/GenBank/DDBJ whole genome shotgun (WGS) entry which is preliminary data.</text>
</comment>
<dbReference type="AlphaFoldDB" id="A0A418NF75"/>